<dbReference type="GO" id="GO:0004461">
    <property type="term" value="F:lactose synthase activity"/>
    <property type="evidence" value="ECO:0007669"/>
    <property type="project" value="UniProtKB-EC"/>
</dbReference>
<sequence>MNAKKRYSLIFLISLLCCSAFIVYRKSTRLWRRSTTTPSSRPNGKLQVQQEKLCFLDSKDEFSLQDKLGVRHERAAVRTTKCTMETCFDRTKCLNDFKVYVYPIQTGQKISPLFGKLLKVLRESRFYTEDPKKACLFIPSLDTLDRDNLSEDYVHDLPPEILSLPHWNGGANHLIFNLFSGTWPDYSEDLRFDTGKAILAKASLSTEFSRPGFDVSFPLFLKTHPPKGSSVDAPSSCAIFPLNRHYKLAFKGKRYLNGIGSDSRNSFYHIHNGKTLSF</sequence>
<dbReference type="GO" id="GO:0015012">
    <property type="term" value="P:heparan sulfate proteoglycan biosynthetic process"/>
    <property type="evidence" value="ECO:0007669"/>
    <property type="project" value="UniProtKB-ARBA"/>
</dbReference>
<dbReference type="AlphaFoldDB" id="A0A9W9YSJ5"/>
<dbReference type="InterPro" id="IPR040911">
    <property type="entry name" value="Exostosin_GT47"/>
</dbReference>
<dbReference type="EC" id="2.4.1.22" evidence="3"/>
<proteinExistence type="inferred from homology"/>
<dbReference type="GO" id="GO:0008375">
    <property type="term" value="F:acetylglucosaminyltransferase activity"/>
    <property type="evidence" value="ECO:0007669"/>
    <property type="project" value="TreeGrafter"/>
</dbReference>
<reference evidence="3" key="1">
    <citation type="submission" date="2023-01" db="EMBL/GenBank/DDBJ databases">
        <title>Genome assembly of the deep-sea coral Lophelia pertusa.</title>
        <authorList>
            <person name="Herrera S."/>
            <person name="Cordes E."/>
        </authorList>
    </citation>
    <scope>NUCLEOTIDE SEQUENCE</scope>
    <source>
        <strain evidence="3">USNM1676648</strain>
        <tissue evidence="3">Polyp</tissue>
    </source>
</reference>
<comment type="caution">
    <text evidence="3">The sequence shown here is derived from an EMBL/GenBank/DDBJ whole genome shotgun (WGS) entry which is preliminary data.</text>
</comment>
<comment type="similarity">
    <text evidence="1">Belongs to the glycosyltransferase 47 family.</text>
</comment>
<dbReference type="GO" id="GO:0005794">
    <property type="term" value="C:Golgi apparatus"/>
    <property type="evidence" value="ECO:0007669"/>
    <property type="project" value="TreeGrafter"/>
</dbReference>
<keyword evidence="3" id="KW-0328">Glycosyltransferase</keyword>
<organism evidence="3 4">
    <name type="scientific">Desmophyllum pertusum</name>
    <dbReference type="NCBI Taxonomy" id="174260"/>
    <lineage>
        <taxon>Eukaryota</taxon>
        <taxon>Metazoa</taxon>
        <taxon>Cnidaria</taxon>
        <taxon>Anthozoa</taxon>
        <taxon>Hexacorallia</taxon>
        <taxon>Scleractinia</taxon>
        <taxon>Caryophylliina</taxon>
        <taxon>Caryophylliidae</taxon>
        <taxon>Desmophyllum</taxon>
    </lineage>
</organism>
<protein>
    <submittedName>
        <fullName evidence="3">Exostosin-1</fullName>
        <ecNumber evidence="3">2.4.1.22</ecNumber>
    </submittedName>
</protein>
<dbReference type="PANTHER" id="PTHR11062:SF129">
    <property type="entry name" value="EXOSTOSIN-1"/>
    <property type="match status" value="1"/>
</dbReference>
<dbReference type="GO" id="GO:0015020">
    <property type="term" value="F:glucuronosyltransferase activity"/>
    <property type="evidence" value="ECO:0007669"/>
    <property type="project" value="TreeGrafter"/>
</dbReference>
<evidence type="ECO:0000313" key="4">
    <source>
        <dbReference type="Proteomes" id="UP001163046"/>
    </source>
</evidence>
<dbReference type="EMBL" id="MU827308">
    <property type="protein sequence ID" value="KAJ7361759.1"/>
    <property type="molecule type" value="Genomic_DNA"/>
</dbReference>
<name>A0A9W9YSJ5_9CNID</name>
<dbReference type="Pfam" id="PF03016">
    <property type="entry name" value="Exostosin_GT47"/>
    <property type="match status" value="1"/>
</dbReference>
<accession>A0A9W9YSJ5</accession>
<gene>
    <name evidence="3" type="primary">EXT1_1</name>
    <name evidence="3" type="ORF">OS493_014399</name>
</gene>
<evidence type="ECO:0000313" key="3">
    <source>
        <dbReference type="EMBL" id="KAJ7361759.1"/>
    </source>
</evidence>
<keyword evidence="4" id="KW-1185">Reference proteome</keyword>
<evidence type="ECO:0000256" key="1">
    <source>
        <dbReference type="ARBA" id="ARBA00010271"/>
    </source>
</evidence>
<dbReference type="Proteomes" id="UP001163046">
    <property type="component" value="Unassembled WGS sequence"/>
</dbReference>
<dbReference type="InterPro" id="IPR004263">
    <property type="entry name" value="Exostosin"/>
</dbReference>
<feature type="domain" description="Exostosin GT47" evidence="2">
    <location>
        <begin position="95"/>
        <end position="254"/>
    </location>
</feature>
<evidence type="ECO:0000259" key="2">
    <source>
        <dbReference type="Pfam" id="PF03016"/>
    </source>
</evidence>
<keyword evidence="3" id="KW-0808">Transferase</keyword>
<dbReference type="OrthoDB" id="5954868at2759"/>
<dbReference type="PANTHER" id="PTHR11062">
    <property type="entry name" value="EXOSTOSIN HEPARAN SULFATE GLYCOSYLTRANSFERASE -RELATED"/>
    <property type="match status" value="1"/>
</dbReference>